<dbReference type="EMBL" id="JBHSKF010000005">
    <property type="protein sequence ID" value="MFC5288018.1"/>
    <property type="molecule type" value="Genomic_DNA"/>
</dbReference>
<comment type="caution">
    <text evidence="1">The sequence shown here is derived from an EMBL/GenBank/DDBJ whole genome shotgun (WGS) entry which is preliminary data.</text>
</comment>
<gene>
    <name evidence="1" type="ORF">ACFPM7_13235</name>
</gene>
<keyword evidence="2" id="KW-1185">Reference proteome</keyword>
<proteinExistence type="predicted"/>
<evidence type="ECO:0000313" key="1">
    <source>
        <dbReference type="EMBL" id="MFC5288018.1"/>
    </source>
</evidence>
<sequence length="92" mass="9516">MSSEGFTVALDTVEQCATITLPSISARLAPITAALTGPPAYDAGSALAVHMAHSGHVAAIARRNQAVNEALESTARALLEIVALYRRADGQD</sequence>
<protein>
    <recommendedName>
        <fullName evidence="3">PE family protein</fullName>
    </recommendedName>
</protein>
<dbReference type="RefSeq" id="WP_378247555.1">
    <property type="nucleotide sequence ID" value="NZ_JBHSKF010000005.1"/>
</dbReference>
<evidence type="ECO:0008006" key="3">
    <source>
        <dbReference type="Google" id="ProtNLM"/>
    </source>
</evidence>
<organism evidence="1 2">
    <name type="scientific">Actinokineospora guangxiensis</name>
    <dbReference type="NCBI Taxonomy" id="1490288"/>
    <lineage>
        <taxon>Bacteria</taxon>
        <taxon>Bacillati</taxon>
        <taxon>Actinomycetota</taxon>
        <taxon>Actinomycetes</taxon>
        <taxon>Pseudonocardiales</taxon>
        <taxon>Pseudonocardiaceae</taxon>
        <taxon>Actinokineospora</taxon>
    </lineage>
</organism>
<dbReference type="Proteomes" id="UP001596157">
    <property type="component" value="Unassembled WGS sequence"/>
</dbReference>
<name>A0ABW0ENU3_9PSEU</name>
<accession>A0ABW0ENU3</accession>
<evidence type="ECO:0000313" key="2">
    <source>
        <dbReference type="Proteomes" id="UP001596157"/>
    </source>
</evidence>
<reference evidence="2" key="1">
    <citation type="journal article" date="2019" name="Int. J. Syst. Evol. Microbiol.">
        <title>The Global Catalogue of Microorganisms (GCM) 10K type strain sequencing project: providing services to taxonomists for standard genome sequencing and annotation.</title>
        <authorList>
            <consortium name="The Broad Institute Genomics Platform"/>
            <consortium name="The Broad Institute Genome Sequencing Center for Infectious Disease"/>
            <person name="Wu L."/>
            <person name="Ma J."/>
        </authorList>
    </citation>
    <scope>NUCLEOTIDE SEQUENCE [LARGE SCALE GENOMIC DNA]</scope>
    <source>
        <strain evidence="2">CCUG 59778</strain>
    </source>
</reference>